<evidence type="ECO:0000313" key="1">
    <source>
        <dbReference type="EMBL" id="AWK06663.1"/>
    </source>
</evidence>
<organism evidence="1 2">
    <name type="scientific">Flavobacterium crocinum</name>
    <dbReference type="NCBI Taxonomy" id="2183896"/>
    <lineage>
        <taxon>Bacteria</taxon>
        <taxon>Pseudomonadati</taxon>
        <taxon>Bacteroidota</taxon>
        <taxon>Flavobacteriia</taxon>
        <taxon>Flavobacteriales</taxon>
        <taxon>Flavobacteriaceae</taxon>
        <taxon>Flavobacterium</taxon>
    </lineage>
</organism>
<protein>
    <submittedName>
        <fullName evidence="1">Uncharacterized protein</fullName>
    </submittedName>
</protein>
<dbReference type="EMBL" id="CP029255">
    <property type="protein sequence ID" value="AWK06663.1"/>
    <property type="molecule type" value="Genomic_DNA"/>
</dbReference>
<name>A0A2S1YRK7_9FLAO</name>
<dbReference type="AlphaFoldDB" id="A0A2S1YRK7"/>
<dbReference type="KEGG" id="fcr:HYN56_21490"/>
<keyword evidence="2" id="KW-1185">Reference proteome</keyword>
<sequence length="60" mass="7033">MVRLFQILNLSLDEGRLKLNIFLIYSCLKLILSRKKGTKMVLEGVWNKKLTKKAVRKDNL</sequence>
<accession>A0A2S1YRK7</accession>
<dbReference type="Proteomes" id="UP000245250">
    <property type="component" value="Chromosome"/>
</dbReference>
<proteinExistence type="predicted"/>
<evidence type="ECO:0000313" key="2">
    <source>
        <dbReference type="Proteomes" id="UP000245250"/>
    </source>
</evidence>
<reference evidence="1 2" key="1">
    <citation type="submission" date="2018-05" db="EMBL/GenBank/DDBJ databases">
        <title>Genome sequencing of Flavobacterium sp. HYN0056.</title>
        <authorList>
            <person name="Yi H."/>
            <person name="Baek C."/>
        </authorList>
    </citation>
    <scope>NUCLEOTIDE SEQUENCE [LARGE SCALE GENOMIC DNA]</scope>
    <source>
        <strain evidence="1 2">HYN0056</strain>
    </source>
</reference>
<gene>
    <name evidence="1" type="ORF">HYN56_21490</name>
</gene>